<evidence type="ECO:0000256" key="1">
    <source>
        <dbReference type="ARBA" id="ARBA00004123"/>
    </source>
</evidence>
<dbReference type="Pfam" id="PF16278">
    <property type="entry name" value="zf-C2HE"/>
    <property type="match status" value="1"/>
</dbReference>
<keyword evidence="5" id="KW-0238">DNA-binding</keyword>
<evidence type="ECO:0000259" key="9">
    <source>
        <dbReference type="PROSITE" id="PS51084"/>
    </source>
</evidence>
<dbReference type="InterPro" id="IPR032566">
    <property type="entry name" value="Znf-C2HE"/>
</dbReference>
<evidence type="ECO:0000256" key="6">
    <source>
        <dbReference type="ARBA" id="ARBA00023204"/>
    </source>
</evidence>
<dbReference type="PANTHER" id="PTHR12486">
    <property type="entry name" value="APRATAXIN-RELATED"/>
    <property type="match status" value="1"/>
</dbReference>
<reference evidence="10" key="1">
    <citation type="submission" date="2020-06" db="EMBL/GenBank/DDBJ databases">
        <title>Draft genome of Bugula neritina, a colonial animal packing powerful symbionts and potential medicines.</title>
        <authorList>
            <person name="Rayko M."/>
        </authorList>
    </citation>
    <scope>NUCLEOTIDE SEQUENCE [LARGE SCALE GENOMIC DNA]</scope>
    <source>
        <strain evidence="10">Kwan_BN1</strain>
    </source>
</reference>
<evidence type="ECO:0000256" key="8">
    <source>
        <dbReference type="PROSITE-ProRule" id="PRU00464"/>
    </source>
</evidence>
<comment type="caution">
    <text evidence="10">The sequence shown here is derived from an EMBL/GenBank/DDBJ whole genome shotgun (WGS) entry which is preliminary data.</text>
</comment>
<evidence type="ECO:0000256" key="2">
    <source>
        <dbReference type="ARBA" id="ARBA00022723"/>
    </source>
</evidence>
<dbReference type="PROSITE" id="PS51084">
    <property type="entry name" value="HIT_2"/>
    <property type="match status" value="1"/>
</dbReference>
<dbReference type="GO" id="GO:0003697">
    <property type="term" value="F:single-stranded DNA binding"/>
    <property type="evidence" value="ECO:0007669"/>
    <property type="project" value="TreeGrafter"/>
</dbReference>
<evidence type="ECO:0000313" key="11">
    <source>
        <dbReference type="Proteomes" id="UP000593567"/>
    </source>
</evidence>
<dbReference type="InterPro" id="IPR036265">
    <property type="entry name" value="HIT-like_sf"/>
</dbReference>
<proteinExistence type="predicted"/>
<name>A0A7J7KFH6_BUGNE</name>
<dbReference type="OrthoDB" id="3512845at2759"/>
<dbReference type="GO" id="GO:0003725">
    <property type="term" value="F:double-stranded RNA binding"/>
    <property type="evidence" value="ECO:0007669"/>
    <property type="project" value="TreeGrafter"/>
</dbReference>
<dbReference type="GO" id="GO:1990165">
    <property type="term" value="F:single-strand break-containing DNA binding"/>
    <property type="evidence" value="ECO:0007669"/>
    <property type="project" value="TreeGrafter"/>
</dbReference>
<keyword evidence="3" id="KW-0227">DNA damage</keyword>
<dbReference type="SUPFAM" id="SSF54197">
    <property type="entry name" value="HIT-like"/>
    <property type="match status" value="1"/>
</dbReference>
<feature type="domain" description="HIT" evidence="9">
    <location>
        <begin position="94"/>
        <end position="196"/>
    </location>
</feature>
<accession>A0A7J7KFH6</accession>
<gene>
    <name evidence="10" type="ORF">EB796_004287</name>
</gene>
<comment type="subcellular location">
    <subcellularLocation>
        <location evidence="1">Nucleus</location>
    </subcellularLocation>
</comment>
<keyword evidence="6" id="KW-0234">DNA repair</keyword>
<dbReference type="GO" id="GO:0000012">
    <property type="term" value="P:single strand break repair"/>
    <property type="evidence" value="ECO:0007669"/>
    <property type="project" value="TreeGrafter"/>
</dbReference>
<evidence type="ECO:0000256" key="5">
    <source>
        <dbReference type="ARBA" id="ARBA00023125"/>
    </source>
</evidence>
<comment type="caution">
    <text evidence="8">Lacks conserved residue(s) required for the propagation of feature annotation.</text>
</comment>
<dbReference type="Gene3D" id="3.30.428.10">
    <property type="entry name" value="HIT-like"/>
    <property type="match status" value="1"/>
</dbReference>
<dbReference type="PANTHER" id="PTHR12486:SF4">
    <property type="entry name" value="APRATAXIN"/>
    <property type="match status" value="1"/>
</dbReference>
<dbReference type="FunFam" id="3.30.428.10:FF:000004">
    <property type="entry name" value="aprataxin isoform X2"/>
    <property type="match status" value="1"/>
</dbReference>
<dbReference type="EMBL" id="VXIV02000578">
    <property type="protein sequence ID" value="KAF6037402.1"/>
    <property type="molecule type" value="Genomic_DNA"/>
</dbReference>
<keyword evidence="11" id="KW-1185">Reference proteome</keyword>
<dbReference type="Proteomes" id="UP000593567">
    <property type="component" value="Unassembled WGS sequence"/>
</dbReference>
<organism evidence="10 11">
    <name type="scientific">Bugula neritina</name>
    <name type="common">Brown bryozoan</name>
    <name type="synonym">Sertularia neritina</name>
    <dbReference type="NCBI Taxonomy" id="10212"/>
    <lineage>
        <taxon>Eukaryota</taxon>
        <taxon>Metazoa</taxon>
        <taxon>Spiralia</taxon>
        <taxon>Lophotrochozoa</taxon>
        <taxon>Bryozoa</taxon>
        <taxon>Gymnolaemata</taxon>
        <taxon>Cheilostomatida</taxon>
        <taxon>Flustrina</taxon>
        <taxon>Buguloidea</taxon>
        <taxon>Bugulidae</taxon>
        <taxon>Bugula</taxon>
    </lineage>
</organism>
<dbReference type="GO" id="GO:0046872">
    <property type="term" value="F:metal ion binding"/>
    <property type="evidence" value="ECO:0007669"/>
    <property type="project" value="UniProtKB-KW"/>
</dbReference>
<dbReference type="GO" id="GO:0030983">
    <property type="term" value="F:mismatched DNA binding"/>
    <property type="evidence" value="ECO:0007669"/>
    <property type="project" value="TreeGrafter"/>
</dbReference>
<evidence type="ECO:0000256" key="7">
    <source>
        <dbReference type="ARBA" id="ARBA00023242"/>
    </source>
</evidence>
<dbReference type="InterPro" id="IPR011146">
    <property type="entry name" value="HIT-like"/>
</dbReference>
<dbReference type="GO" id="GO:0005634">
    <property type="term" value="C:nucleus"/>
    <property type="evidence" value="ECO:0007669"/>
    <property type="project" value="UniProtKB-SubCell"/>
</dbReference>
<sequence length="266" mass="30266">MDRESPCRSQIYSCKSAVHCLKWYSKKTLSNTHKITHSLALLLQITAVTTAISRIRLLGAISANSRRNFLMSKHKIVDSGKGEPQSKKTAGHWSQGLYAAVSDESLHVYSDDDLVIIKDKYPKAKYHYLVLPKVKIANLKALDKSHIPLLTKMYDRAADLTKDCSVKKFRYGYHAIPSMGLLHLHAISQDFNSPSLKTKKHWNSFTTDYFVDSHKLIEMLKSHGKVNDMSHHSKLLSEDLRCHVCKTTIKNMPTLKTHIQTCFKDS</sequence>
<evidence type="ECO:0000256" key="4">
    <source>
        <dbReference type="ARBA" id="ARBA00022833"/>
    </source>
</evidence>
<keyword evidence="2" id="KW-0479">Metal-binding</keyword>
<dbReference type="Pfam" id="PF11969">
    <property type="entry name" value="DcpS_C"/>
    <property type="match status" value="1"/>
</dbReference>
<keyword evidence="4" id="KW-0862">Zinc</keyword>
<dbReference type="AlphaFoldDB" id="A0A7J7KFH6"/>
<protein>
    <submittedName>
        <fullName evidence="10">APTX</fullName>
    </submittedName>
</protein>
<evidence type="ECO:0000313" key="10">
    <source>
        <dbReference type="EMBL" id="KAF6037402.1"/>
    </source>
</evidence>
<keyword evidence="7" id="KW-0539">Nucleus</keyword>
<evidence type="ECO:0000256" key="3">
    <source>
        <dbReference type="ARBA" id="ARBA00022763"/>
    </source>
</evidence>
<dbReference type="GO" id="GO:0033699">
    <property type="term" value="F:DNA 5'-adenosine monophosphate hydrolase activity"/>
    <property type="evidence" value="ECO:0007669"/>
    <property type="project" value="TreeGrafter"/>
</dbReference>